<comment type="caution">
    <text evidence="10">The sequence shown here is derived from an EMBL/GenBank/DDBJ whole genome shotgun (WGS) entry which is preliminary data.</text>
</comment>
<evidence type="ECO:0000256" key="2">
    <source>
        <dbReference type="ARBA" id="ARBA00005241"/>
    </source>
</evidence>
<evidence type="ECO:0000256" key="4">
    <source>
        <dbReference type="ARBA" id="ARBA00022989"/>
    </source>
</evidence>
<feature type="domain" description="Major facilitator superfamily associated" evidence="8">
    <location>
        <begin position="1"/>
        <end position="576"/>
    </location>
</feature>
<accession>A0A3S3P7J0</accession>
<dbReference type="InterPro" id="IPR024989">
    <property type="entry name" value="MFS_assoc_dom"/>
</dbReference>
<evidence type="ECO:0000313" key="11">
    <source>
        <dbReference type="Proteomes" id="UP000285301"/>
    </source>
</evidence>
<evidence type="ECO:0000313" key="10">
    <source>
        <dbReference type="EMBL" id="RWS09607.1"/>
    </source>
</evidence>
<evidence type="ECO:0000256" key="1">
    <source>
        <dbReference type="ARBA" id="ARBA00004141"/>
    </source>
</evidence>
<keyword evidence="11" id="KW-1185">Reference proteome</keyword>
<feature type="region of interest" description="Disordered" evidence="6">
    <location>
        <begin position="662"/>
        <end position="683"/>
    </location>
</feature>
<reference evidence="10 11" key="1">
    <citation type="journal article" date="2018" name="Gigascience">
        <title>Genomes of trombidid mites reveal novel predicted allergens and laterally-transferred genes associated with secondary metabolism.</title>
        <authorList>
            <person name="Dong X."/>
            <person name="Chaisiri K."/>
            <person name="Xia D."/>
            <person name="Armstrong S.D."/>
            <person name="Fang Y."/>
            <person name="Donnelly M.J."/>
            <person name="Kadowaki T."/>
            <person name="McGarry J.W."/>
            <person name="Darby A.C."/>
            <person name="Makepeace B.L."/>
        </authorList>
    </citation>
    <scope>NUCLEOTIDE SEQUENCE [LARGE SCALE GENOMIC DNA]</scope>
    <source>
        <strain evidence="10">UoL-WK</strain>
    </source>
</reference>
<protein>
    <recommendedName>
        <fullName evidence="8">Major facilitator superfamily associated domain-containing protein</fullName>
    </recommendedName>
</protein>
<evidence type="ECO:0000256" key="5">
    <source>
        <dbReference type="ARBA" id="ARBA00023136"/>
    </source>
</evidence>
<feature type="transmembrane region" description="Helical" evidence="7">
    <location>
        <begin position="12"/>
        <end position="34"/>
    </location>
</feature>
<dbReference type="InterPro" id="IPR051717">
    <property type="entry name" value="MFS_MFSD6"/>
</dbReference>
<feature type="transmembrane region" description="Helical" evidence="7">
    <location>
        <begin position="602"/>
        <end position="625"/>
    </location>
</feature>
<dbReference type="PANTHER" id="PTHR16172:SF41">
    <property type="entry name" value="MAJOR FACILITATOR SUPERFAMILY DOMAIN-CONTAINING PROTEIN 6-LIKE"/>
    <property type="match status" value="1"/>
</dbReference>
<proteinExistence type="inferred from homology"/>
<reference evidence="10" key="2">
    <citation type="submission" date="2018-11" db="EMBL/GenBank/DDBJ databases">
        <title>Trombidioid mite genomics.</title>
        <authorList>
            <person name="Dong X."/>
        </authorList>
    </citation>
    <scope>NUCLEOTIDE SEQUENCE</scope>
    <source>
        <strain evidence="10">UoL-WK</strain>
    </source>
</reference>
<dbReference type="GO" id="GO:0016020">
    <property type="term" value="C:membrane"/>
    <property type="evidence" value="ECO:0007669"/>
    <property type="project" value="UniProtKB-SubCell"/>
</dbReference>
<evidence type="ECO:0000256" key="7">
    <source>
        <dbReference type="SAM" id="Phobius"/>
    </source>
</evidence>
<feature type="transmembrane region" description="Helical" evidence="7">
    <location>
        <begin position="444"/>
        <end position="464"/>
    </location>
</feature>
<feature type="transmembrane region" description="Helical" evidence="7">
    <location>
        <begin position="288"/>
        <end position="306"/>
    </location>
</feature>
<comment type="subcellular location">
    <subcellularLocation>
        <location evidence="1">Membrane</location>
        <topology evidence="1">Multi-pass membrane protein</topology>
    </subcellularLocation>
</comment>
<sequence>MHDIGITTMESAWINTIAALVSILGPLIAGPVAYKCNKFRTLIILCLVVACVFYTSLLFVPRVIRTPRYPQIYFDCTNNQLKIEQCPDWGGQCHIHPQRPSVGNFTNFTLAKCKHVCSENLTIDSPQYPIHVCFISSSEGNLCLSEDPRSIKRDEHSPAAPSLTPVTEINPNEDSSLHTFEAKVDHLVQFDSRFDRWPLVESSNDLIEPKMCTFRPTAPLLVNHRPYDSINCRPAAENCMIHCNVNILHRPHSPPNAAPRPPVPCYDLTGNPKATFYSYLIFRCCADFALFTAFALIDALAITFTNNFDSLYGGLSKVLTIAIPLAFWSPICGLLVDYYSSLAKQSDYAPPFILFDGMALISCALVIALPITPFTSPILSIQSQTSLRSLTSFRRYSYNKETIPLKSKCILILLFPVILVLGTQWGLLETFLLPFFLQMNPSKLWIGLTFTITFLAFAPFALVVKSLTSAVGRAHLIVLGFVFYALRLSGTSFLSKPKWTLFPFEAMEAFTLPIAWIGITSYCHHLIQRNSRSYEILKNGVSSSTSTHLVLQYFLIIVHFGFGRALGSFFWGLWDWRWLEDNDLWVWLTEKETDGYSYSFRVLLRFLAIISAVFAIIFFLFYHICCKFRPGKPSKPSTNQSSNEQPVVLNGVHYSRLVEKQENSAEIPEKQTNGDTNIKMIDE</sequence>
<dbReference type="EMBL" id="NCKU01004850">
    <property type="protein sequence ID" value="RWS05358.1"/>
    <property type="molecule type" value="Genomic_DNA"/>
</dbReference>
<feature type="transmembrane region" description="Helical" evidence="7">
    <location>
        <begin position="548"/>
        <end position="574"/>
    </location>
</feature>
<evidence type="ECO:0000256" key="3">
    <source>
        <dbReference type="ARBA" id="ARBA00022692"/>
    </source>
</evidence>
<dbReference type="PANTHER" id="PTHR16172">
    <property type="entry name" value="MAJOR FACILITATOR SUPERFAMILY DOMAIN-CONTAINING PROTEIN 6-LIKE"/>
    <property type="match status" value="1"/>
</dbReference>
<feature type="transmembrane region" description="Helical" evidence="7">
    <location>
        <begin position="506"/>
        <end position="527"/>
    </location>
</feature>
<gene>
    <name evidence="9" type="ORF">B4U79_14483</name>
    <name evidence="10" type="ORF">B4U79_17677</name>
</gene>
<organism evidence="10 11">
    <name type="scientific">Dinothrombium tinctorium</name>
    <dbReference type="NCBI Taxonomy" id="1965070"/>
    <lineage>
        <taxon>Eukaryota</taxon>
        <taxon>Metazoa</taxon>
        <taxon>Ecdysozoa</taxon>
        <taxon>Arthropoda</taxon>
        <taxon>Chelicerata</taxon>
        <taxon>Arachnida</taxon>
        <taxon>Acari</taxon>
        <taxon>Acariformes</taxon>
        <taxon>Trombidiformes</taxon>
        <taxon>Prostigmata</taxon>
        <taxon>Anystina</taxon>
        <taxon>Parasitengona</taxon>
        <taxon>Trombidioidea</taxon>
        <taxon>Trombidiidae</taxon>
        <taxon>Dinothrombium</taxon>
    </lineage>
</organism>
<name>A0A3S3P7J0_9ACAR</name>
<dbReference type="Proteomes" id="UP000285301">
    <property type="component" value="Unassembled WGS sequence"/>
</dbReference>
<feature type="transmembrane region" description="Helical" evidence="7">
    <location>
        <begin position="409"/>
        <end position="428"/>
    </location>
</feature>
<evidence type="ECO:0000313" key="9">
    <source>
        <dbReference type="EMBL" id="RWS05358.1"/>
    </source>
</evidence>
<comment type="similarity">
    <text evidence="2">Belongs to the major facilitator superfamily. MFSD6 family.</text>
</comment>
<dbReference type="InterPro" id="IPR036259">
    <property type="entry name" value="MFS_trans_sf"/>
</dbReference>
<dbReference type="Gene3D" id="1.20.1250.20">
    <property type="entry name" value="MFS general substrate transporter like domains"/>
    <property type="match status" value="1"/>
</dbReference>
<dbReference type="EMBL" id="NCKU01002430">
    <property type="protein sequence ID" value="RWS09607.1"/>
    <property type="molecule type" value="Genomic_DNA"/>
</dbReference>
<dbReference type="OrthoDB" id="6414167at2759"/>
<feature type="transmembrane region" description="Helical" evidence="7">
    <location>
        <begin position="41"/>
        <end position="60"/>
    </location>
</feature>
<dbReference type="AlphaFoldDB" id="A0A3S3P7J0"/>
<dbReference type="SUPFAM" id="SSF103473">
    <property type="entry name" value="MFS general substrate transporter"/>
    <property type="match status" value="1"/>
</dbReference>
<evidence type="ECO:0000256" key="6">
    <source>
        <dbReference type="SAM" id="MobiDB-lite"/>
    </source>
</evidence>
<dbReference type="Pfam" id="PF12832">
    <property type="entry name" value="MFS_1_like"/>
    <property type="match status" value="1"/>
</dbReference>
<feature type="transmembrane region" description="Helical" evidence="7">
    <location>
        <begin position="476"/>
        <end position="494"/>
    </location>
</feature>
<keyword evidence="4 7" id="KW-1133">Transmembrane helix</keyword>
<keyword evidence="3 7" id="KW-0812">Transmembrane</keyword>
<evidence type="ECO:0000259" key="8">
    <source>
        <dbReference type="Pfam" id="PF12832"/>
    </source>
</evidence>
<feature type="transmembrane region" description="Helical" evidence="7">
    <location>
        <begin position="352"/>
        <end position="371"/>
    </location>
</feature>
<keyword evidence="5 7" id="KW-0472">Membrane</keyword>